<dbReference type="InterPro" id="IPR011333">
    <property type="entry name" value="SKP1/BTB/POZ_sf"/>
</dbReference>
<accession>A0A6U6MVP6</accession>
<dbReference type="Gene3D" id="3.30.710.10">
    <property type="entry name" value="Potassium Channel Kv1.1, Chain A"/>
    <property type="match status" value="1"/>
</dbReference>
<dbReference type="InterPro" id="IPR000210">
    <property type="entry name" value="BTB/POZ_dom"/>
</dbReference>
<organism evidence="2">
    <name type="scientific">Zooxanthella nutricula</name>
    <dbReference type="NCBI Taxonomy" id="1333877"/>
    <lineage>
        <taxon>Eukaryota</taxon>
        <taxon>Sar</taxon>
        <taxon>Alveolata</taxon>
        <taxon>Dinophyceae</taxon>
        <taxon>Peridiniales</taxon>
        <taxon>Peridiniales incertae sedis</taxon>
        <taxon>Zooxanthella</taxon>
    </lineage>
</organism>
<reference evidence="2" key="1">
    <citation type="submission" date="2021-01" db="EMBL/GenBank/DDBJ databases">
        <authorList>
            <person name="Corre E."/>
            <person name="Pelletier E."/>
            <person name="Niang G."/>
            <person name="Scheremetjew M."/>
            <person name="Finn R."/>
            <person name="Kale V."/>
            <person name="Holt S."/>
            <person name="Cochrane G."/>
            <person name="Meng A."/>
            <person name="Brown T."/>
            <person name="Cohen L."/>
        </authorList>
    </citation>
    <scope>NUCLEOTIDE SEQUENCE</scope>
    <source>
        <strain evidence="2">RCC3387</strain>
    </source>
</reference>
<protein>
    <recommendedName>
        <fullName evidence="1">BTB domain-containing protein</fullName>
    </recommendedName>
</protein>
<dbReference type="SUPFAM" id="SSF54695">
    <property type="entry name" value="POZ domain"/>
    <property type="match status" value="1"/>
</dbReference>
<dbReference type="AlphaFoldDB" id="A0A6U6MVP6"/>
<feature type="domain" description="BTB" evidence="1">
    <location>
        <begin position="40"/>
        <end position="109"/>
    </location>
</feature>
<dbReference type="Pfam" id="PF00651">
    <property type="entry name" value="BTB"/>
    <property type="match status" value="1"/>
</dbReference>
<sequence length="333" mass="38168">MCEVRDPPREFPTLGAGHPLQHMPMDAEHAQAWLNCPFAADCCAIVGGWPVFLHAPYVVPHSAYFKAYFGNKSMTQANRFMERFDAMPYPDIFRSVVDWMYTKRESTLPMRSTFAIFQVALYLSMQPEFFDMLHQRFIQDWKDRLDESVFLEDAFQAKGIPASVVDRVFADAQSNGVPLQGDEYLRVVLHWARHTEDVADADVALFKERLRSEMPRCTLAGLQREQAAQTKAFDLLVPPSAVAQLAATIPDGVRFECKTCERSFHSYEEAEKVMCKQKVFVHCVETFTSKKGNICCTGCNRRIQDTGCMHKFVEKRKHEELTLDGKYKLLRLA</sequence>
<name>A0A6U6MVP6_9DINO</name>
<gene>
    <name evidence="2" type="ORF">BRAN1462_LOCUS26891</name>
</gene>
<evidence type="ECO:0000313" key="2">
    <source>
        <dbReference type="EMBL" id="CAD9567733.1"/>
    </source>
</evidence>
<dbReference type="EMBL" id="HBGW01042503">
    <property type="protein sequence ID" value="CAD9567733.1"/>
    <property type="molecule type" value="Transcribed_RNA"/>
</dbReference>
<proteinExistence type="predicted"/>
<dbReference type="CDD" id="cd18186">
    <property type="entry name" value="BTB_POZ_ZBTB_KLHL-like"/>
    <property type="match status" value="1"/>
</dbReference>
<dbReference type="PROSITE" id="PS50097">
    <property type="entry name" value="BTB"/>
    <property type="match status" value="1"/>
</dbReference>
<evidence type="ECO:0000259" key="1">
    <source>
        <dbReference type="PROSITE" id="PS50097"/>
    </source>
</evidence>